<dbReference type="AlphaFoldDB" id="A0A5C6B973"/>
<evidence type="ECO:0000313" key="2">
    <source>
        <dbReference type="Proteomes" id="UP000320176"/>
    </source>
</evidence>
<dbReference type="OrthoDB" id="240080at2"/>
<dbReference type="RefSeq" id="WP_146518279.1">
    <property type="nucleotide sequence ID" value="NZ_CP151726.1"/>
</dbReference>
<accession>A0A5C6B973</accession>
<keyword evidence="2" id="KW-1185">Reference proteome</keyword>
<evidence type="ECO:0000313" key="1">
    <source>
        <dbReference type="EMBL" id="TWU08192.1"/>
    </source>
</evidence>
<evidence type="ECO:0008006" key="3">
    <source>
        <dbReference type="Google" id="ProtNLM"/>
    </source>
</evidence>
<organism evidence="1 2">
    <name type="scientific">Stieleria varia</name>
    <dbReference type="NCBI Taxonomy" id="2528005"/>
    <lineage>
        <taxon>Bacteria</taxon>
        <taxon>Pseudomonadati</taxon>
        <taxon>Planctomycetota</taxon>
        <taxon>Planctomycetia</taxon>
        <taxon>Pirellulales</taxon>
        <taxon>Pirellulaceae</taxon>
        <taxon>Stieleria</taxon>
    </lineage>
</organism>
<reference evidence="1 2" key="1">
    <citation type="submission" date="2019-02" db="EMBL/GenBank/DDBJ databases">
        <title>Deep-cultivation of Planctomycetes and their phenomic and genomic characterization uncovers novel biology.</title>
        <authorList>
            <person name="Wiegand S."/>
            <person name="Jogler M."/>
            <person name="Boedeker C."/>
            <person name="Pinto D."/>
            <person name="Vollmers J."/>
            <person name="Rivas-Marin E."/>
            <person name="Kohn T."/>
            <person name="Peeters S.H."/>
            <person name="Heuer A."/>
            <person name="Rast P."/>
            <person name="Oberbeckmann S."/>
            <person name="Bunk B."/>
            <person name="Jeske O."/>
            <person name="Meyerdierks A."/>
            <person name="Storesund J.E."/>
            <person name="Kallscheuer N."/>
            <person name="Luecker S."/>
            <person name="Lage O.M."/>
            <person name="Pohl T."/>
            <person name="Merkel B.J."/>
            <person name="Hornburger P."/>
            <person name="Mueller R.-W."/>
            <person name="Bruemmer F."/>
            <person name="Labrenz M."/>
            <person name="Spormann A.M."/>
            <person name="Op Den Camp H."/>
            <person name="Overmann J."/>
            <person name="Amann R."/>
            <person name="Jetten M.S.M."/>
            <person name="Mascher T."/>
            <person name="Medema M.H."/>
            <person name="Devos D.P."/>
            <person name="Kaster A.-K."/>
            <person name="Ovreas L."/>
            <person name="Rohde M."/>
            <person name="Galperin M.Y."/>
            <person name="Jogler C."/>
        </authorList>
    </citation>
    <scope>NUCLEOTIDE SEQUENCE [LARGE SCALE GENOMIC DNA]</scope>
    <source>
        <strain evidence="1 2">Pla52n</strain>
    </source>
</reference>
<name>A0A5C6B973_9BACT</name>
<gene>
    <name evidence="1" type="ORF">Pla52n_07740</name>
</gene>
<sequence length="489" mass="53659">MTTKSERSLNNAVGVLFGRRHLHGCRATRTAFGRVRHRNAIVDVIDNDVHGALLRLLAELGVADTPTSILGAIPTAECYFATRPIASGAATASPRVLLRESLRSSSSHLDEMAIDVIHWQADRRPLVGIVAVPKQRVEEIRDAVAQTIHSLQRLEPAARSLIGVASEHEGRERRGVSITRVFMGENSLLAVISRGSRPVHWQSMPLPAGDEGTGVISIARSVEAAYKACGLDRPPETVVIHGRPELKKLIDRQWLDDNLPPDYRWVDTPSMIGHDVARCLVESYLAGQDDEFDFIRQHRDPLKFSRVLPYKEICAYITAACILAGVLWIRLGDVQNEQVFLLSTAPSQVHDSTNPNSQRDQLNARATSVSQFLDKRVLWSEMLSDVTAALPDGTRLTSIHGTNAMTQKRKKAIKTAPTTLILNAECALNDDGALPESLQSLAESVQSIQSVAKYFDSVELTDLRRTTSPATGVSGAEFAVVLTQQNKGR</sequence>
<dbReference type="EMBL" id="SJPN01000001">
    <property type="protein sequence ID" value="TWU08192.1"/>
    <property type="molecule type" value="Genomic_DNA"/>
</dbReference>
<protein>
    <recommendedName>
        <fullName evidence="3">Competence protein A</fullName>
    </recommendedName>
</protein>
<dbReference type="Proteomes" id="UP000320176">
    <property type="component" value="Unassembled WGS sequence"/>
</dbReference>
<proteinExistence type="predicted"/>
<comment type="caution">
    <text evidence="1">The sequence shown here is derived from an EMBL/GenBank/DDBJ whole genome shotgun (WGS) entry which is preliminary data.</text>
</comment>